<accession>M2N694</accession>
<dbReference type="PROSITE" id="PS00018">
    <property type="entry name" value="EF_HAND_1"/>
    <property type="match status" value="1"/>
</dbReference>
<dbReference type="Gene3D" id="1.50.40.10">
    <property type="entry name" value="Mitochondrial carrier domain"/>
    <property type="match status" value="1"/>
</dbReference>
<feature type="domain" description="EF-hand" evidence="17">
    <location>
        <begin position="169"/>
        <end position="204"/>
    </location>
</feature>
<keyword evidence="19" id="KW-1185">Reference proteome</keyword>
<dbReference type="InterPro" id="IPR011992">
    <property type="entry name" value="EF-hand-dom_pair"/>
</dbReference>
<evidence type="ECO:0000256" key="10">
    <source>
        <dbReference type="ARBA" id="ARBA00023136"/>
    </source>
</evidence>
<dbReference type="RefSeq" id="XP_007678367.1">
    <property type="nucleotide sequence ID" value="XM_007680177.1"/>
</dbReference>
<evidence type="ECO:0000256" key="9">
    <source>
        <dbReference type="ARBA" id="ARBA00023128"/>
    </source>
</evidence>
<keyword evidence="3" id="KW-0813">Transport</keyword>
<keyword evidence="5" id="KW-0677">Repeat</keyword>
<feature type="region of interest" description="Disordered" evidence="16">
    <location>
        <begin position="1"/>
        <end position="26"/>
    </location>
</feature>
<dbReference type="InterPro" id="IPR002067">
    <property type="entry name" value="MCP"/>
</dbReference>
<proteinExistence type="inferred from homology"/>
<dbReference type="GO" id="GO:0015183">
    <property type="term" value="F:L-aspartate transmembrane transporter activity"/>
    <property type="evidence" value="ECO:0007669"/>
    <property type="project" value="TreeGrafter"/>
</dbReference>
<evidence type="ECO:0000256" key="12">
    <source>
        <dbReference type="ARBA" id="ARBA00059916"/>
    </source>
</evidence>
<comment type="subcellular location">
    <subcellularLocation>
        <location evidence="1">Mitochondrion inner membrane</location>
        <topology evidence="1">Multi-pass membrane protein</topology>
    </subcellularLocation>
</comment>
<organism evidence="18 19">
    <name type="scientific">Baudoinia panamericana (strain UAMH 10762)</name>
    <name type="common">Angels' share fungus</name>
    <name type="synonym">Baudoinia compniacensis (strain UAMH 10762)</name>
    <dbReference type="NCBI Taxonomy" id="717646"/>
    <lineage>
        <taxon>Eukaryota</taxon>
        <taxon>Fungi</taxon>
        <taxon>Dikarya</taxon>
        <taxon>Ascomycota</taxon>
        <taxon>Pezizomycotina</taxon>
        <taxon>Dothideomycetes</taxon>
        <taxon>Dothideomycetidae</taxon>
        <taxon>Mycosphaerellales</taxon>
        <taxon>Teratosphaeriaceae</taxon>
        <taxon>Baudoinia</taxon>
    </lineage>
</organism>
<evidence type="ECO:0000256" key="13">
    <source>
        <dbReference type="ARBA" id="ARBA00073787"/>
    </source>
</evidence>
<dbReference type="SUPFAM" id="SSF103506">
    <property type="entry name" value="Mitochondrial carrier"/>
    <property type="match status" value="1"/>
</dbReference>
<dbReference type="OrthoDB" id="2161at2759"/>
<evidence type="ECO:0000259" key="17">
    <source>
        <dbReference type="PROSITE" id="PS50222"/>
    </source>
</evidence>
<evidence type="ECO:0000256" key="5">
    <source>
        <dbReference type="ARBA" id="ARBA00022737"/>
    </source>
</evidence>
<dbReference type="CDD" id="cd00051">
    <property type="entry name" value="EFh"/>
    <property type="match status" value="1"/>
</dbReference>
<dbReference type="GO" id="GO:0005743">
    <property type="term" value="C:mitochondrial inner membrane"/>
    <property type="evidence" value="ECO:0007669"/>
    <property type="project" value="UniProtKB-SubCell"/>
</dbReference>
<comment type="subunit">
    <text evidence="11">Homodimer (via N-terminus).</text>
</comment>
<dbReference type="SMART" id="SM00054">
    <property type="entry name" value="EFh"/>
    <property type="match status" value="1"/>
</dbReference>
<dbReference type="Pfam" id="PF00153">
    <property type="entry name" value="Mito_carr"/>
    <property type="match status" value="3"/>
</dbReference>
<dbReference type="InterPro" id="IPR023395">
    <property type="entry name" value="MCP_dom_sf"/>
</dbReference>
<evidence type="ECO:0000256" key="3">
    <source>
        <dbReference type="ARBA" id="ARBA00022448"/>
    </source>
</evidence>
<dbReference type="Pfam" id="PF00036">
    <property type="entry name" value="EF-hand_1"/>
    <property type="match status" value="1"/>
</dbReference>
<keyword evidence="10 15" id="KW-0472">Membrane</keyword>
<protein>
    <recommendedName>
        <fullName evidence="13">Mitochondrial aspartate-glutamate transporter AGC1</fullName>
    </recommendedName>
    <alternativeName>
        <fullName evidence="14">Aspartate-glutamate carrier 1</fullName>
    </alternativeName>
</protein>
<evidence type="ECO:0000256" key="11">
    <source>
        <dbReference type="ARBA" id="ARBA00038674"/>
    </source>
</evidence>
<dbReference type="STRING" id="717646.M2N694"/>
<dbReference type="InterPro" id="IPR018108">
    <property type="entry name" value="MCP_transmembrane"/>
</dbReference>
<dbReference type="OMA" id="AFQNVMR"/>
<dbReference type="KEGG" id="bcom:BAUCODRAFT_111517"/>
<reference evidence="18 19" key="1">
    <citation type="journal article" date="2012" name="PLoS Pathog.">
        <title>Diverse lifestyles and strategies of plant pathogenesis encoded in the genomes of eighteen Dothideomycetes fungi.</title>
        <authorList>
            <person name="Ohm R.A."/>
            <person name="Feau N."/>
            <person name="Henrissat B."/>
            <person name="Schoch C.L."/>
            <person name="Horwitz B.A."/>
            <person name="Barry K.W."/>
            <person name="Condon B.J."/>
            <person name="Copeland A.C."/>
            <person name="Dhillon B."/>
            <person name="Glaser F."/>
            <person name="Hesse C.N."/>
            <person name="Kosti I."/>
            <person name="LaButti K."/>
            <person name="Lindquist E.A."/>
            <person name="Lucas S."/>
            <person name="Salamov A.A."/>
            <person name="Bradshaw R.E."/>
            <person name="Ciuffetti L."/>
            <person name="Hamelin R.C."/>
            <person name="Kema G.H.J."/>
            <person name="Lawrence C."/>
            <person name="Scott J.A."/>
            <person name="Spatafora J.W."/>
            <person name="Turgeon B.G."/>
            <person name="de Wit P.J.G.M."/>
            <person name="Zhong S."/>
            <person name="Goodwin S.B."/>
            <person name="Grigoriev I.V."/>
        </authorList>
    </citation>
    <scope>NUCLEOTIDE SEQUENCE [LARGE SCALE GENOMIC DNA]</scope>
    <source>
        <strain evidence="18 19">UAMH 10762</strain>
    </source>
</reference>
<evidence type="ECO:0000256" key="16">
    <source>
        <dbReference type="SAM" id="MobiDB-lite"/>
    </source>
</evidence>
<dbReference type="EMBL" id="KB445558">
    <property type="protein sequence ID" value="EMC94549.1"/>
    <property type="molecule type" value="Genomic_DNA"/>
</dbReference>
<comment type="similarity">
    <text evidence="2">Belongs to the mitochondrial carrier (TC 2.A.29) family.</text>
</comment>
<dbReference type="GeneID" id="19107195"/>
<dbReference type="AlphaFoldDB" id="M2N694"/>
<feature type="repeat" description="Solcar" evidence="15">
    <location>
        <begin position="442"/>
        <end position="534"/>
    </location>
</feature>
<keyword evidence="8" id="KW-1133">Transmembrane helix</keyword>
<dbReference type="PANTHER" id="PTHR45678">
    <property type="entry name" value="MITOCHONDRIAL 2-OXODICARBOXYLATE CARRIER 1-RELATED"/>
    <property type="match status" value="1"/>
</dbReference>
<comment type="function">
    <text evidence="12">Calcium-dependent mitochondrial aspartate and glutamate carrier. Transport of glutamate in mitochondria is required for mitochondrial transamination reactions and ornithine synthesis. Plays also a role in malate-aspartate NADH shuttle, which is critical for growth on acetate and fatty acids.</text>
</comment>
<feature type="repeat" description="Solcar" evidence="15">
    <location>
        <begin position="544"/>
        <end position="632"/>
    </location>
</feature>
<dbReference type="InterPro" id="IPR051028">
    <property type="entry name" value="Mito_Solute_Carrier"/>
</dbReference>
<gene>
    <name evidence="18" type="ORF">BAUCODRAFT_111517</name>
</gene>
<dbReference type="FunFam" id="1.10.238.10:FF:000552">
    <property type="entry name" value="Probable mitochondrial carrier protein ARALAR1"/>
    <property type="match status" value="1"/>
</dbReference>
<name>M2N694_BAUPA</name>
<keyword evidence="4 15" id="KW-0812">Transmembrane</keyword>
<evidence type="ECO:0000313" key="19">
    <source>
        <dbReference type="Proteomes" id="UP000011761"/>
    </source>
</evidence>
<dbReference type="PROSITE" id="PS50920">
    <property type="entry name" value="SOLCAR"/>
    <property type="match status" value="3"/>
</dbReference>
<evidence type="ECO:0000256" key="1">
    <source>
        <dbReference type="ARBA" id="ARBA00004448"/>
    </source>
</evidence>
<dbReference type="GO" id="GO:0005509">
    <property type="term" value="F:calcium ion binding"/>
    <property type="evidence" value="ECO:0007669"/>
    <property type="project" value="InterPro"/>
</dbReference>
<dbReference type="FunFam" id="1.50.40.10:FF:000004">
    <property type="entry name" value="Calcium-binding mitochondrial carrier protein Aralar1"/>
    <property type="match status" value="1"/>
</dbReference>
<dbReference type="Proteomes" id="UP000011761">
    <property type="component" value="Unassembled WGS sequence"/>
</dbReference>
<dbReference type="InterPro" id="IPR018247">
    <property type="entry name" value="EF_Hand_1_Ca_BS"/>
</dbReference>
<keyword evidence="9" id="KW-0496">Mitochondrion</keyword>
<dbReference type="PRINTS" id="PR00926">
    <property type="entry name" value="MITOCARRIER"/>
</dbReference>
<evidence type="ECO:0000256" key="14">
    <source>
        <dbReference type="ARBA" id="ARBA00082232"/>
    </source>
</evidence>
<evidence type="ECO:0000256" key="8">
    <source>
        <dbReference type="ARBA" id="ARBA00022989"/>
    </source>
</evidence>
<dbReference type="GO" id="GO:0005313">
    <property type="term" value="F:L-glutamate transmembrane transporter activity"/>
    <property type="evidence" value="ECO:0007669"/>
    <property type="project" value="TreeGrafter"/>
</dbReference>
<evidence type="ECO:0000256" key="2">
    <source>
        <dbReference type="ARBA" id="ARBA00006375"/>
    </source>
</evidence>
<dbReference type="SUPFAM" id="SSF47473">
    <property type="entry name" value="EF-hand"/>
    <property type="match status" value="1"/>
</dbReference>
<dbReference type="GO" id="GO:0043490">
    <property type="term" value="P:malate-aspartate shuttle"/>
    <property type="evidence" value="ECO:0007669"/>
    <property type="project" value="TreeGrafter"/>
</dbReference>
<feature type="repeat" description="Solcar" evidence="15">
    <location>
        <begin position="343"/>
        <end position="433"/>
    </location>
</feature>
<evidence type="ECO:0000256" key="7">
    <source>
        <dbReference type="ARBA" id="ARBA00022837"/>
    </source>
</evidence>
<dbReference type="InterPro" id="IPR002048">
    <property type="entry name" value="EF_hand_dom"/>
</dbReference>
<dbReference type="Gene3D" id="1.10.238.10">
    <property type="entry name" value="EF-hand"/>
    <property type="match status" value="2"/>
</dbReference>
<evidence type="ECO:0000256" key="4">
    <source>
        <dbReference type="ARBA" id="ARBA00022692"/>
    </source>
</evidence>
<keyword evidence="7" id="KW-0106">Calcium</keyword>
<dbReference type="PROSITE" id="PS50222">
    <property type="entry name" value="EF_HAND_2"/>
    <property type="match status" value="1"/>
</dbReference>
<evidence type="ECO:0000256" key="15">
    <source>
        <dbReference type="PROSITE-ProRule" id="PRU00282"/>
    </source>
</evidence>
<dbReference type="eggNOG" id="KOG0751">
    <property type="taxonomic scope" value="Eukaryota"/>
</dbReference>
<evidence type="ECO:0000313" key="18">
    <source>
        <dbReference type="EMBL" id="EMC94549.1"/>
    </source>
</evidence>
<keyword evidence="6" id="KW-0999">Mitochondrion inner membrane</keyword>
<dbReference type="HOGENOM" id="CLU_014931_2_0_1"/>
<feature type="region of interest" description="Disordered" evidence="16">
    <location>
        <begin position="690"/>
        <end position="715"/>
    </location>
</feature>
<sequence>MARVATAVKESLVGTEEEPSLSRETRSDFMQHAIKDDATEEYYLDEKRFIDAIAPEGEDYHKIKREQYSILFDIADRSHKGRISLQDWSVFNNLLAKPDAEYDIAFRLFADPGTGHVDFNSFKDTYARNKTSDTIPFNWDSDWATLYLGGKKHRHSMTYPQFAQMLRGLQGERVRQAFLHFDKNGDGYIEPEDFQRIIQETAAHKLSDHLLTNLPTLCNISPGSKISYANVRAFQNVIREMDLVELVIRNAIGKSGDGKITRVDFLNEAARITRFTLFTPMEADILFHFASLDQPSGRLGLSDFARVLDASWHSNGRAHDTSQVAGAAEKAVAGSKTFLHDLLISAHHFGLGSIAGAFGAFMVYPIDLVKTRMQNQRSSRVGQVLYKNSIDCFQKVIRNEGFRGLYSGVVPQLVGVAPEKAIKLTVNDLVRGKFTDRQTGQIPLWAEIMAGGSAGGCQVIFTNPLEIVKIRLQVQGEALKAAAREGEELTKRSALWIVRHLGLVGLYKGASACLLRDVPFSAIYFPTYSHLKRDFFGESPAKKLGILQLLTAGAIAGMPAAYLTTPCDVIKTRLQVEARKGDTSYTGLRDAATKVFREEGFSAFFKGGLARVLRSSPQFGFTLAGYELLQGLLPLPGEQTAGKGLGPRGSIEPATGLQEAKAPLPYLRSRNALKIILDLDLGFGRPRLNEGSRRSGWMPSALGMKGAAASPSPEA</sequence>
<evidence type="ECO:0000256" key="6">
    <source>
        <dbReference type="ARBA" id="ARBA00022792"/>
    </source>
</evidence>
<dbReference type="PANTHER" id="PTHR45678:SF9">
    <property type="entry name" value="CALCIUM-BINDING MITOCHONDRIAL CARRIER PROTEIN ARALAR1"/>
    <property type="match status" value="1"/>
</dbReference>